<evidence type="ECO:0000256" key="5">
    <source>
        <dbReference type="SAM" id="SignalP"/>
    </source>
</evidence>
<dbReference type="Gene3D" id="3.40.720.10">
    <property type="entry name" value="Alkaline Phosphatase, subunit A"/>
    <property type="match status" value="1"/>
</dbReference>
<keyword evidence="8" id="KW-1185">Reference proteome</keyword>
<proteinExistence type="inferred from homology"/>
<dbReference type="InterPro" id="IPR000917">
    <property type="entry name" value="Sulfatase_N"/>
</dbReference>
<keyword evidence="4" id="KW-0106">Calcium</keyword>
<dbReference type="STRING" id="313628.LNTAR_00405"/>
<dbReference type="GO" id="GO:0046872">
    <property type="term" value="F:metal ion binding"/>
    <property type="evidence" value="ECO:0007669"/>
    <property type="project" value="UniProtKB-KW"/>
</dbReference>
<evidence type="ECO:0000256" key="2">
    <source>
        <dbReference type="ARBA" id="ARBA00022723"/>
    </source>
</evidence>
<accession>A6DKB8</accession>
<evidence type="ECO:0000256" key="3">
    <source>
        <dbReference type="ARBA" id="ARBA00022801"/>
    </source>
</evidence>
<feature type="signal peptide" evidence="5">
    <location>
        <begin position="1"/>
        <end position="17"/>
    </location>
</feature>
<gene>
    <name evidence="7" type="ORF">LNTAR_00405</name>
</gene>
<dbReference type="OrthoDB" id="9764377at2"/>
<dbReference type="Gene3D" id="3.30.1120.10">
    <property type="match status" value="1"/>
</dbReference>
<sequence>MKATYIIFILISLNAICASRPNLIVIMADDLGYNDVGFNGCTEIPTPGIDSIAQNGVKFTNGYTSYSVCGPSRAGFITGRYQQRFGFERNPQWNLTDPNSALPKSEMTIAESLTQVGYHCGIIGKWHLGAEPSLRPNKRGFDEFFGHLGGGHRFMPEDLVIQHTEEVKNELDSYRSWITRNDTPVKTTKYLTEEFSDEAVSFIKRNHQKPFFLFLSYNAPHLPLQATEKYLARFPHIKDPKRKTYAAMVSAVDDGVSQVMQSLKETNIADNTIVFFLSDNGGPSHKNKSDNFPLKGQKSDVWEGGFRVPFAMQYPAAIQAKQVYDHPVSSLDIFATIASLAQSPTHADKPLDGVNLIPFITGEKTQAPHAQIFIRKFDQSRYVVRQGDFKLVIPYKDAPPQLYNLSKDIGEENNIAAVHPERVKELEKVRKQWDSELMDPIFLGLLHTEAWQKKAARKKSSTQKK</sequence>
<protein>
    <submittedName>
        <fullName evidence="7">N-acetylgalactosamine 6-sulfatase (GALNS)</fullName>
    </submittedName>
</protein>
<name>A6DKB8_9BACT</name>
<dbReference type="AlphaFoldDB" id="A6DKB8"/>
<evidence type="ECO:0000313" key="7">
    <source>
        <dbReference type="EMBL" id="EDM27816.1"/>
    </source>
</evidence>
<dbReference type="eggNOG" id="COG3119">
    <property type="taxonomic scope" value="Bacteria"/>
</dbReference>
<dbReference type="RefSeq" id="WP_007278330.1">
    <property type="nucleotide sequence ID" value="NZ_ABCK01000007.1"/>
</dbReference>
<reference evidence="7 8" key="1">
    <citation type="journal article" date="2010" name="J. Bacteriol.">
        <title>Genome sequence of Lentisphaera araneosa HTCC2155T, the type species of the order Lentisphaerales in the phylum Lentisphaerae.</title>
        <authorList>
            <person name="Thrash J.C."/>
            <person name="Cho J.C."/>
            <person name="Vergin K.L."/>
            <person name="Morris R.M."/>
            <person name="Giovannoni S.J."/>
        </authorList>
    </citation>
    <scope>NUCLEOTIDE SEQUENCE [LARGE SCALE GENOMIC DNA]</scope>
    <source>
        <strain evidence="7 8">HTCC2155</strain>
    </source>
</reference>
<dbReference type="PROSITE" id="PS00523">
    <property type="entry name" value="SULFATASE_1"/>
    <property type="match status" value="1"/>
</dbReference>
<evidence type="ECO:0000259" key="6">
    <source>
        <dbReference type="Pfam" id="PF00884"/>
    </source>
</evidence>
<dbReference type="InterPro" id="IPR024607">
    <property type="entry name" value="Sulfatase_CS"/>
</dbReference>
<keyword evidence="2" id="KW-0479">Metal-binding</keyword>
<dbReference type="InterPro" id="IPR017850">
    <property type="entry name" value="Alkaline_phosphatase_core_sf"/>
</dbReference>
<comment type="caution">
    <text evidence="7">The sequence shown here is derived from an EMBL/GenBank/DDBJ whole genome shotgun (WGS) entry which is preliminary data.</text>
</comment>
<evidence type="ECO:0000256" key="4">
    <source>
        <dbReference type="ARBA" id="ARBA00022837"/>
    </source>
</evidence>
<evidence type="ECO:0000256" key="1">
    <source>
        <dbReference type="ARBA" id="ARBA00008779"/>
    </source>
</evidence>
<keyword evidence="5" id="KW-0732">Signal</keyword>
<organism evidence="7 8">
    <name type="scientific">Lentisphaera araneosa HTCC2155</name>
    <dbReference type="NCBI Taxonomy" id="313628"/>
    <lineage>
        <taxon>Bacteria</taxon>
        <taxon>Pseudomonadati</taxon>
        <taxon>Lentisphaerota</taxon>
        <taxon>Lentisphaeria</taxon>
        <taxon>Lentisphaerales</taxon>
        <taxon>Lentisphaeraceae</taxon>
        <taxon>Lentisphaera</taxon>
    </lineage>
</organism>
<dbReference type="PANTHER" id="PTHR42693">
    <property type="entry name" value="ARYLSULFATASE FAMILY MEMBER"/>
    <property type="match status" value="1"/>
</dbReference>
<dbReference type="PANTHER" id="PTHR42693:SF53">
    <property type="entry name" value="ENDO-4-O-SULFATASE"/>
    <property type="match status" value="1"/>
</dbReference>
<dbReference type="SUPFAM" id="SSF53649">
    <property type="entry name" value="Alkaline phosphatase-like"/>
    <property type="match status" value="1"/>
</dbReference>
<feature type="chain" id="PRO_5002694469" evidence="5">
    <location>
        <begin position="18"/>
        <end position="465"/>
    </location>
</feature>
<feature type="domain" description="Sulfatase N-terminal" evidence="6">
    <location>
        <begin position="21"/>
        <end position="342"/>
    </location>
</feature>
<dbReference type="EMBL" id="ABCK01000007">
    <property type="protein sequence ID" value="EDM27816.1"/>
    <property type="molecule type" value="Genomic_DNA"/>
</dbReference>
<dbReference type="Proteomes" id="UP000004947">
    <property type="component" value="Unassembled WGS sequence"/>
</dbReference>
<keyword evidence="3" id="KW-0378">Hydrolase</keyword>
<dbReference type="GO" id="GO:0004065">
    <property type="term" value="F:arylsulfatase activity"/>
    <property type="evidence" value="ECO:0007669"/>
    <property type="project" value="TreeGrafter"/>
</dbReference>
<evidence type="ECO:0000313" key="8">
    <source>
        <dbReference type="Proteomes" id="UP000004947"/>
    </source>
</evidence>
<dbReference type="Pfam" id="PF00884">
    <property type="entry name" value="Sulfatase"/>
    <property type="match status" value="1"/>
</dbReference>
<dbReference type="InterPro" id="IPR050738">
    <property type="entry name" value="Sulfatase"/>
</dbReference>
<comment type="similarity">
    <text evidence="1">Belongs to the sulfatase family.</text>
</comment>